<sequence length="165" mass="18109">MLERLVITQRKRGRCGCSTVATTMKYLQPCTQTGPMIHCLSPHHTSRDVAYTKGIYSGAPAPRAGLKASRLTADDAPNVLCLCVRALPLVGKCHRDYRLPGGRMFTHHLGRMPLLVFPLSTSFPEPIKVVTSDPRFGYHCLKPRIGPEFVGIGSGILAYLVSFDT</sequence>
<accession>A0A0C3E7K6</accession>
<evidence type="ECO:0000313" key="2">
    <source>
        <dbReference type="Proteomes" id="UP000053989"/>
    </source>
</evidence>
<reference evidence="1 2" key="1">
    <citation type="submission" date="2014-04" db="EMBL/GenBank/DDBJ databases">
        <authorList>
            <consortium name="DOE Joint Genome Institute"/>
            <person name="Kuo A."/>
            <person name="Kohler A."/>
            <person name="Nagy L.G."/>
            <person name="Floudas D."/>
            <person name="Copeland A."/>
            <person name="Barry K.W."/>
            <person name="Cichocki N."/>
            <person name="Veneault-Fourrey C."/>
            <person name="LaButti K."/>
            <person name="Lindquist E.A."/>
            <person name="Lipzen A."/>
            <person name="Lundell T."/>
            <person name="Morin E."/>
            <person name="Murat C."/>
            <person name="Sun H."/>
            <person name="Tunlid A."/>
            <person name="Henrissat B."/>
            <person name="Grigoriev I.V."/>
            <person name="Hibbett D.S."/>
            <person name="Martin F."/>
            <person name="Nordberg H.P."/>
            <person name="Cantor M.N."/>
            <person name="Hua S.X."/>
        </authorList>
    </citation>
    <scope>NUCLEOTIDE SEQUENCE [LARGE SCALE GENOMIC DNA]</scope>
    <source>
        <strain evidence="1 2">Foug A</strain>
    </source>
</reference>
<dbReference type="EMBL" id="KN822028">
    <property type="protein sequence ID" value="KIM64419.1"/>
    <property type="molecule type" value="Genomic_DNA"/>
</dbReference>
<organism evidence="1 2">
    <name type="scientific">Scleroderma citrinum Foug A</name>
    <dbReference type="NCBI Taxonomy" id="1036808"/>
    <lineage>
        <taxon>Eukaryota</taxon>
        <taxon>Fungi</taxon>
        <taxon>Dikarya</taxon>
        <taxon>Basidiomycota</taxon>
        <taxon>Agaricomycotina</taxon>
        <taxon>Agaricomycetes</taxon>
        <taxon>Agaricomycetidae</taxon>
        <taxon>Boletales</taxon>
        <taxon>Sclerodermatineae</taxon>
        <taxon>Sclerodermataceae</taxon>
        <taxon>Scleroderma</taxon>
    </lineage>
</organism>
<reference evidence="2" key="2">
    <citation type="submission" date="2015-01" db="EMBL/GenBank/DDBJ databases">
        <title>Evolutionary Origins and Diversification of the Mycorrhizal Mutualists.</title>
        <authorList>
            <consortium name="DOE Joint Genome Institute"/>
            <consortium name="Mycorrhizal Genomics Consortium"/>
            <person name="Kohler A."/>
            <person name="Kuo A."/>
            <person name="Nagy L.G."/>
            <person name="Floudas D."/>
            <person name="Copeland A."/>
            <person name="Barry K.W."/>
            <person name="Cichocki N."/>
            <person name="Veneault-Fourrey C."/>
            <person name="LaButti K."/>
            <person name="Lindquist E.A."/>
            <person name="Lipzen A."/>
            <person name="Lundell T."/>
            <person name="Morin E."/>
            <person name="Murat C."/>
            <person name="Riley R."/>
            <person name="Ohm R."/>
            <person name="Sun H."/>
            <person name="Tunlid A."/>
            <person name="Henrissat B."/>
            <person name="Grigoriev I.V."/>
            <person name="Hibbett D.S."/>
            <person name="Martin F."/>
        </authorList>
    </citation>
    <scope>NUCLEOTIDE SEQUENCE [LARGE SCALE GENOMIC DNA]</scope>
    <source>
        <strain evidence="2">Foug A</strain>
    </source>
</reference>
<evidence type="ECO:0000313" key="1">
    <source>
        <dbReference type="EMBL" id="KIM64419.1"/>
    </source>
</evidence>
<dbReference type="InParanoid" id="A0A0C3E7K6"/>
<name>A0A0C3E7K6_9AGAM</name>
<dbReference type="Proteomes" id="UP000053989">
    <property type="component" value="Unassembled WGS sequence"/>
</dbReference>
<proteinExistence type="predicted"/>
<keyword evidence="2" id="KW-1185">Reference proteome</keyword>
<gene>
    <name evidence="1" type="ORF">SCLCIDRAFT_631028</name>
</gene>
<dbReference type="AlphaFoldDB" id="A0A0C3E7K6"/>
<protein>
    <submittedName>
        <fullName evidence="1">Uncharacterized protein</fullName>
    </submittedName>
</protein>
<dbReference type="HOGENOM" id="CLU_1611762_0_0_1"/>